<protein>
    <recommendedName>
        <fullName evidence="4">DUF445 domain-containing protein</fullName>
    </recommendedName>
</protein>
<keyword evidence="1" id="KW-0472">Membrane</keyword>
<dbReference type="eggNOG" id="COG2733">
    <property type="taxonomic scope" value="Bacteria"/>
</dbReference>
<evidence type="ECO:0008006" key="4">
    <source>
        <dbReference type="Google" id="ProtNLM"/>
    </source>
</evidence>
<dbReference type="HOGENOM" id="CLU_036718_2_1_9"/>
<feature type="transmembrane region" description="Helical" evidence="1">
    <location>
        <begin position="34"/>
        <end position="59"/>
    </location>
</feature>
<evidence type="ECO:0000313" key="2">
    <source>
        <dbReference type="EMBL" id="AGF56647.1"/>
    </source>
</evidence>
<dbReference type="PANTHER" id="PTHR38442">
    <property type="entry name" value="INNER MEMBRANE PROTEIN-RELATED"/>
    <property type="match status" value="1"/>
</dbReference>
<gene>
    <name evidence="2" type="ORF">Cspa_c28840</name>
</gene>
<organism evidence="2 3">
    <name type="scientific">Clostridium saccharoperbutylacetonicum N1-4(HMT)</name>
    <dbReference type="NCBI Taxonomy" id="931276"/>
    <lineage>
        <taxon>Bacteria</taxon>
        <taxon>Bacillati</taxon>
        <taxon>Bacillota</taxon>
        <taxon>Clostridia</taxon>
        <taxon>Eubacteriales</taxon>
        <taxon>Clostridiaceae</taxon>
        <taxon>Clostridium</taxon>
    </lineage>
</organism>
<keyword evidence="1" id="KW-0812">Transmembrane</keyword>
<dbReference type="Proteomes" id="UP000011728">
    <property type="component" value="Chromosome"/>
</dbReference>
<evidence type="ECO:0000313" key="3">
    <source>
        <dbReference type="Proteomes" id="UP000011728"/>
    </source>
</evidence>
<feature type="transmembrane region" description="Helical" evidence="1">
    <location>
        <begin position="420"/>
        <end position="445"/>
    </location>
</feature>
<evidence type="ECO:0000256" key="1">
    <source>
        <dbReference type="SAM" id="Phobius"/>
    </source>
</evidence>
<feature type="transmembrane region" description="Helical" evidence="1">
    <location>
        <begin position="7"/>
        <end position="28"/>
    </location>
</feature>
<dbReference type="InterPro" id="IPR007383">
    <property type="entry name" value="DUF445"/>
</dbReference>
<dbReference type="EMBL" id="CP004121">
    <property type="protein sequence ID" value="AGF56647.1"/>
    <property type="molecule type" value="Genomic_DNA"/>
</dbReference>
<name>M1MZ20_9CLOT</name>
<dbReference type="Pfam" id="PF04286">
    <property type="entry name" value="DUF445"/>
    <property type="match status" value="1"/>
</dbReference>
<keyword evidence="3" id="KW-1185">Reference proteome</keyword>
<sequence length="451" mass="51771">MKNKKLANKILVFLFLGFGIITLFRIFILDNFNVRMLSFTIEAALVGGIADWFAVTALFNKPLGFPWHTAIIPKNRDKVIESVSVMVESELLSPKFLEGKINEIHIIDLLIAYIDKHDTKKSIAKLIAKYGQEAIGKINSNEIAGYIEAFLKNKIKSTKISLKLKMLVDWAIKNGEYDNFLEKIIDELIVFIKKDSTREEIYNILNDVVQKRKSETNGLKQMLLELSLDIAQGTNSLNLKDAAISIQETLLQILINMKDKNDPMYIRLDEMLKENIKKMETDLVIINSVENWKEEIISKIQLKEELQKLIDGTIKITANLPAELESHNTEWSTSSNVKIIKWLLIQVNRYWLNFKQDEKIKKWLEAYIKENIMKVLNAEHHLVGTMVKETLNTFTNEALNEFIESKAGNDLHWIRINGSIVGAVVGVILYLFVNLFYGPVVAPIIRGWFSM</sequence>
<accession>M1MZ20</accession>
<proteinExistence type="predicted"/>
<dbReference type="OrthoDB" id="9769590at2"/>
<dbReference type="KEGG" id="csr:Cspa_c28840"/>
<dbReference type="RefSeq" id="WP_015392966.1">
    <property type="nucleotide sequence ID" value="NC_020291.1"/>
</dbReference>
<keyword evidence="1" id="KW-1133">Transmembrane helix</keyword>
<dbReference type="PANTHER" id="PTHR38442:SF1">
    <property type="entry name" value="INNER MEMBRANE PROTEIN"/>
    <property type="match status" value="1"/>
</dbReference>
<dbReference type="PATRIC" id="fig|931276.5.peg.2900"/>
<dbReference type="AlphaFoldDB" id="M1MZ20"/>
<dbReference type="GO" id="GO:0005886">
    <property type="term" value="C:plasma membrane"/>
    <property type="evidence" value="ECO:0007669"/>
    <property type="project" value="TreeGrafter"/>
</dbReference>
<reference evidence="2 3" key="1">
    <citation type="submission" date="2013-02" db="EMBL/GenBank/DDBJ databases">
        <title>Genome sequence of Clostridium saccharoperbutylacetonicum N1-4(HMT).</title>
        <authorList>
            <person name="Poehlein A."/>
            <person name="Daniel R."/>
        </authorList>
    </citation>
    <scope>NUCLEOTIDE SEQUENCE [LARGE SCALE GENOMIC DNA]</scope>
    <source>
        <strain evidence="3">N1-4(HMT)</strain>
    </source>
</reference>